<keyword evidence="2" id="KW-1185">Reference proteome</keyword>
<dbReference type="VEuPathDB" id="FungiDB:CC1G_05575"/>
<accession>A8P1H1</accession>
<dbReference type="InterPro" id="IPR036047">
    <property type="entry name" value="F-box-like_dom_sf"/>
</dbReference>
<dbReference type="Proteomes" id="UP000001861">
    <property type="component" value="Unassembled WGS sequence"/>
</dbReference>
<dbReference type="Gene3D" id="1.20.1280.50">
    <property type="match status" value="1"/>
</dbReference>
<reference evidence="1 2" key="1">
    <citation type="journal article" date="2010" name="Proc. Natl. Acad. Sci. U.S.A.">
        <title>Insights into evolution of multicellular fungi from the assembled chromosomes of the mushroom Coprinopsis cinerea (Coprinus cinereus).</title>
        <authorList>
            <person name="Stajich J.E."/>
            <person name="Wilke S.K."/>
            <person name="Ahren D."/>
            <person name="Au C.H."/>
            <person name="Birren B.W."/>
            <person name="Borodovsky M."/>
            <person name="Burns C."/>
            <person name="Canback B."/>
            <person name="Casselton L.A."/>
            <person name="Cheng C.K."/>
            <person name="Deng J."/>
            <person name="Dietrich F.S."/>
            <person name="Fargo D.C."/>
            <person name="Farman M.L."/>
            <person name="Gathman A.C."/>
            <person name="Goldberg J."/>
            <person name="Guigo R."/>
            <person name="Hoegger P.J."/>
            <person name="Hooker J.B."/>
            <person name="Huggins A."/>
            <person name="James T.Y."/>
            <person name="Kamada T."/>
            <person name="Kilaru S."/>
            <person name="Kodira C."/>
            <person name="Kues U."/>
            <person name="Kupfer D."/>
            <person name="Kwan H.S."/>
            <person name="Lomsadze A."/>
            <person name="Li W."/>
            <person name="Lilly W.W."/>
            <person name="Ma L.J."/>
            <person name="Mackey A.J."/>
            <person name="Manning G."/>
            <person name="Martin F."/>
            <person name="Muraguchi H."/>
            <person name="Natvig D.O."/>
            <person name="Palmerini H."/>
            <person name="Ramesh M.A."/>
            <person name="Rehmeyer C.J."/>
            <person name="Roe B.A."/>
            <person name="Shenoy N."/>
            <person name="Stanke M."/>
            <person name="Ter-Hovhannisyan V."/>
            <person name="Tunlid A."/>
            <person name="Velagapudi R."/>
            <person name="Vision T.J."/>
            <person name="Zeng Q."/>
            <person name="Zolan M.E."/>
            <person name="Pukkila P.J."/>
        </authorList>
    </citation>
    <scope>NUCLEOTIDE SEQUENCE [LARGE SCALE GENOMIC DNA]</scope>
    <source>
        <strain evidence="2">Okayama-7 / 130 / ATCC MYA-4618 / FGSC 9003</strain>
    </source>
</reference>
<gene>
    <name evidence="1" type="ORF">CC1G_05575</name>
</gene>
<sequence length="500" mass="56528">MATWSDIPFDILDKVLAHLVSAGETSDRDHNEKLKDVVNASAVCKTWREHTVNAKRVWAALAGAHKVSPSTYGSILARSGNYPLLISTEVTAKLGTSSLTGYHWDAIRANFHRVRLFDVEFEGEPDQSWLVTLSQPAPSLQGLRLKGNAYSNIEIPSLFANSAPSLRVIHIENLELLNDKVPALSNVAGVHYFLPRIDDDDLKHEDCIGLLRNTPSVEFVSIGNFRFPSGDFDDDEQCYQPFEAVPPIPLHRAKHVRIAGDLLGATAALIRLDLPLSCRYRFEFTVDECPRDGHVTNAGHETFTRLDRIWAGKIYSGLRLTLCRAFVRLDMCGADGVFGDSLKMEMTRWDPSQGDYFEPFGLSDFAGFLAYISRQRHFQKMAGEVKELDLVFQINSEDFPDIPYEYLQEFFAVFPQVVHVKASGGTVLFLTDHERMMKTNIPNVYQPPFPALQRLNIVNVHPQWVPEVKRHLQSLLELRQQVIPNCPPLHVYCTERADFH</sequence>
<dbReference type="InParanoid" id="A8P1H1"/>
<evidence type="ECO:0008006" key="3">
    <source>
        <dbReference type="Google" id="ProtNLM"/>
    </source>
</evidence>
<name>A8P1H1_COPC7</name>
<protein>
    <recommendedName>
        <fullName evidence="3">F-box domain-containing protein</fullName>
    </recommendedName>
</protein>
<dbReference type="CDD" id="cd09917">
    <property type="entry name" value="F-box_SF"/>
    <property type="match status" value="1"/>
</dbReference>
<dbReference type="KEGG" id="cci:CC1G_05575"/>
<comment type="caution">
    <text evidence="1">The sequence shown here is derived from an EMBL/GenBank/DDBJ whole genome shotgun (WGS) entry which is preliminary data.</text>
</comment>
<dbReference type="SUPFAM" id="SSF81383">
    <property type="entry name" value="F-box domain"/>
    <property type="match status" value="1"/>
</dbReference>
<proteinExistence type="predicted"/>
<evidence type="ECO:0000313" key="2">
    <source>
        <dbReference type="Proteomes" id="UP000001861"/>
    </source>
</evidence>
<dbReference type="SUPFAM" id="SSF52047">
    <property type="entry name" value="RNI-like"/>
    <property type="match status" value="1"/>
</dbReference>
<dbReference type="AlphaFoldDB" id="A8P1H1"/>
<dbReference type="RefSeq" id="XP_001838094.1">
    <property type="nucleotide sequence ID" value="XM_001838042.1"/>
</dbReference>
<organism evidence="1 2">
    <name type="scientific">Coprinopsis cinerea (strain Okayama-7 / 130 / ATCC MYA-4618 / FGSC 9003)</name>
    <name type="common">Inky cap fungus</name>
    <name type="synonym">Hormographiella aspergillata</name>
    <dbReference type="NCBI Taxonomy" id="240176"/>
    <lineage>
        <taxon>Eukaryota</taxon>
        <taxon>Fungi</taxon>
        <taxon>Dikarya</taxon>
        <taxon>Basidiomycota</taxon>
        <taxon>Agaricomycotina</taxon>
        <taxon>Agaricomycetes</taxon>
        <taxon>Agaricomycetidae</taxon>
        <taxon>Agaricales</taxon>
        <taxon>Agaricineae</taxon>
        <taxon>Psathyrellaceae</taxon>
        <taxon>Coprinopsis</taxon>
    </lineage>
</organism>
<dbReference type="GeneID" id="6014663"/>
<evidence type="ECO:0000313" key="1">
    <source>
        <dbReference type="EMBL" id="EAU83671.1"/>
    </source>
</evidence>
<dbReference type="EMBL" id="AACS02000013">
    <property type="protein sequence ID" value="EAU83671.1"/>
    <property type="molecule type" value="Genomic_DNA"/>
</dbReference>